<dbReference type="PANTHER" id="PTHR43763:SF6">
    <property type="entry name" value="XAA-PRO AMINOPEPTIDASE 1"/>
    <property type="match status" value="1"/>
</dbReference>
<protein>
    <submittedName>
        <fullName evidence="7">Peptidase M24</fullName>
    </submittedName>
</protein>
<reference evidence="7 8" key="1">
    <citation type="journal article" date="2018" name="BMC Genomics">
        <title>Whole genome sequencing and function prediction of 133 gut anaerobes isolated from chicken caecum in pure cultures.</title>
        <authorList>
            <person name="Medvecky M."/>
            <person name="Cejkova D."/>
            <person name="Polansky O."/>
            <person name="Karasova D."/>
            <person name="Kubasova T."/>
            <person name="Cizek A."/>
            <person name="Rychlik I."/>
        </authorList>
    </citation>
    <scope>NUCLEOTIDE SEQUENCE [LARGE SCALE GENOMIC DNA]</scope>
    <source>
        <strain evidence="7 8">An13</strain>
    </source>
</reference>
<evidence type="ECO:0000256" key="1">
    <source>
        <dbReference type="ARBA" id="ARBA00008766"/>
    </source>
</evidence>
<evidence type="ECO:0000256" key="3">
    <source>
        <dbReference type="ARBA" id="ARBA00022801"/>
    </source>
</evidence>
<dbReference type="Gene3D" id="3.40.350.10">
    <property type="entry name" value="Creatinase/prolidase N-terminal domain"/>
    <property type="match status" value="2"/>
</dbReference>
<organism evidence="7 8">
    <name type="scientific">Massilimicrobiota timonensis</name>
    <dbReference type="NCBI Taxonomy" id="1776392"/>
    <lineage>
        <taxon>Bacteria</taxon>
        <taxon>Bacillati</taxon>
        <taxon>Bacillota</taxon>
        <taxon>Erysipelotrichia</taxon>
        <taxon>Erysipelotrichales</taxon>
        <taxon>Erysipelotrichaceae</taxon>
        <taxon>Massilimicrobiota</taxon>
    </lineage>
</organism>
<feature type="domain" description="Peptidase M24" evidence="4">
    <location>
        <begin position="299"/>
        <end position="514"/>
    </location>
</feature>
<dbReference type="Pfam" id="PF00557">
    <property type="entry name" value="Peptidase_M24"/>
    <property type="match status" value="1"/>
</dbReference>
<keyword evidence="8" id="KW-1185">Reference proteome</keyword>
<dbReference type="SUPFAM" id="SSF53092">
    <property type="entry name" value="Creatinase/prolidase N-terminal domain"/>
    <property type="match status" value="1"/>
</dbReference>
<dbReference type="PANTHER" id="PTHR43763">
    <property type="entry name" value="XAA-PRO AMINOPEPTIDASE 1"/>
    <property type="match status" value="1"/>
</dbReference>
<gene>
    <name evidence="7" type="ORF">B5E75_11890</name>
</gene>
<keyword evidence="3" id="KW-0378">Hydrolase</keyword>
<dbReference type="FunFam" id="3.90.230.10:FF:000009">
    <property type="entry name" value="xaa-Pro aminopeptidase 2"/>
    <property type="match status" value="1"/>
</dbReference>
<dbReference type="EMBL" id="NFLJ01000040">
    <property type="protein sequence ID" value="OUQ32851.1"/>
    <property type="molecule type" value="Genomic_DNA"/>
</dbReference>
<dbReference type="GO" id="GO:0070006">
    <property type="term" value="F:metalloaminopeptidase activity"/>
    <property type="evidence" value="ECO:0007669"/>
    <property type="project" value="InterPro"/>
</dbReference>
<evidence type="ECO:0000256" key="2">
    <source>
        <dbReference type="ARBA" id="ARBA00022723"/>
    </source>
</evidence>
<proteinExistence type="inferred from homology"/>
<dbReference type="GO" id="GO:0005737">
    <property type="term" value="C:cytoplasm"/>
    <property type="evidence" value="ECO:0007669"/>
    <property type="project" value="UniProtKB-ARBA"/>
</dbReference>
<dbReference type="RefSeq" id="WP_087359500.1">
    <property type="nucleotide sequence ID" value="NZ_NFLJ01000040.1"/>
</dbReference>
<evidence type="ECO:0000259" key="6">
    <source>
        <dbReference type="Pfam" id="PF16188"/>
    </source>
</evidence>
<dbReference type="Pfam" id="PF01321">
    <property type="entry name" value="Creatinase_N"/>
    <property type="match status" value="1"/>
</dbReference>
<name>A0A1Y4SV40_9FIRM</name>
<feature type="domain" description="Peptidase M24 C-terminal" evidence="6">
    <location>
        <begin position="524"/>
        <end position="584"/>
    </location>
</feature>
<dbReference type="InterPro" id="IPR029149">
    <property type="entry name" value="Creatin/AminoP/Spt16_N"/>
</dbReference>
<feature type="domain" description="Creatinase N-terminal" evidence="5">
    <location>
        <begin position="2"/>
        <end position="124"/>
    </location>
</feature>
<evidence type="ECO:0000259" key="5">
    <source>
        <dbReference type="Pfam" id="PF01321"/>
    </source>
</evidence>
<comment type="similarity">
    <text evidence="1">Belongs to the peptidase M24B family.</text>
</comment>
<dbReference type="Pfam" id="PF16188">
    <property type="entry name" value="Peptidase_M24_C"/>
    <property type="match status" value="1"/>
</dbReference>
<keyword evidence="2" id="KW-0479">Metal-binding</keyword>
<dbReference type="InterPro" id="IPR050422">
    <property type="entry name" value="X-Pro_aminopeptidase_P"/>
</dbReference>
<dbReference type="GO" id="GO:0046872">
    <property type="term" value="F:metal ion binding"/>
    <property type="evidence" value="ECO:0007669"/>
    <property type="project" value="UniProtKB-KW"/>
</dbReference>
<evidence type="ECO:0000259" key="4">
    <source>
        <dbReference type="Pfam" id="PF00557"/>
    </source>
</evidence>
<evidence type="ECO:0000313" key="7">
    <source>
        <dbReference type="EMBL" id="OUQ32851.1"/>
    </source>
</evidence>
<dbReference type="InterPro" id="IPR000587">
    <property type="entry name" value="Creatinase_N"/>
</dbReference>
<dbReference type="AlphaFoldDB" id="A0A1Y4SV40"/>
<dbReference type="SUPFAM" id="SSF55920">
    <property type="entry name" value="Creatinase/aminopeptidase"/>
    <property type="match status" value="1"/>
</dbReference>
<dbReference type="Pfam" id="PF16189">
    <property type="entry name" value="Creatinase_N_2"/>
    <property type="match status" value="1"/>
</dbReference>
<dbReference type="OrthoDB" id="9806388at2"/>
<dbReference type="InterPro" id="IPR032416">
    <property type="entry name" value="Peptidase_M24_C"/>
</dbReference>
<dbReference type="InterPro" id="IPR033740">
    <property type="entry name" value="Pept_M24B"/>
</dbReference>
<dbReference type="Gene3D" id="3.90.230.10">
    <property type="entry name" value="Creatinase/methionine aminopeptidase superfamily"/>
    <property type="match status" value="1"/>
</dbReference>
<accession>A0A1Y4SV40</accession>
<sequence>MIKDFQQLLKDKNIQFYIVPTDDDHQSETVGDYYQARAYLSGFTGSAGTLLVMQDEAYLWTDGRYFIQAAKELYEGITLMKSGQKGVPTLLEFLKDHVQKQDTIAFDGQTMTCQFVLDMEKEIQVPYHIECIDLMEDYWKDRPQRSCEKAFLYDIQYHGLSTHQKIEKIVDVMKEHHCDAHIMTTLDDIAWTFNIRGNDIPCSPTVLAFALITLDQSYLYLQKGSYDLEMVKAFQKENVIIKEYLDIYQDARQLKGRVLLSQAHINYALYQCLDCEIVNQMNPSQMMKAIKNDVEIENSKNAHIKDGVAMTKFMYWLKKNYGKIPMDEMSISHQVLQFRQQQDLFIEPSFTTICAWKDNAALMHYHPTENQYTTLDQDGMLLIDSGGQYMDGTTDITRTFVLGHITDMQKKHFTMVLQGMLTLQNAHFLYGCTGQSLDILARSPMWSEDIDYQCGTGHGVGHLLNVHEGPQGFRYKLRSLSENITLEPGMNITDEPGIYLEGQYGIRIENELLCVKGTENEYGQFLHFEPLTFVPIDLDAVEVSLLSPKEKNWLNQYHQEVYEKISPYLTDKEKDWLKEYTRAI</sequence>
<comment type="caution">
    <text evidence="7">The sequence shown here is derived from an EMBL/GenBank/DDBJ whole genome shotgun (WGS) entry which is preliminary data.</text>
</comment>
<dbReference type="InterPro" id="IPR000994">
    <property type="entry name" value="Pept_M24"/>
</dbReference>
<dbReference type="InterPro" id="IPR036005">
    <property type="entry name" value="Creatinase/aminopeptidase-like"/>
</dbReference>
<dbReference type="CDD" id="cd01085">
    <property type="entry name" value="APP"/>
    <property type="match status" value="1"/>
</dbReference>
<dbReference type="Proteomes" id="UP000195305">
    <property type="component" value="Unassembled WGS sequence"/>
</dbReference>
<evidence type="ECO:0000313" key="8">
    <source>
        <dbReference type="Proteomes" id="UP000195305"/>
    </source>
</evidence>